<evidence type="ECO:0000313" key="1">
    <source>
        <dbReference type="EMBL" id="MBA2173766.1"/>
    </source>
</evidence>
<gene>
    <name evidence="1" type="ORF">H0266_02530</name>
</gene>
<dbReference type="Proteomes" id="UP000571017">
    <property type="component" value="Unassembled WGS sequence"/>
</dbReference>
<dbReference type="InterPro" id="IPR027417">
    <property type="entry name" value="P-loop_NTPase"/>
</dbReference>
<sequence length="178" mass="20715">MIIMINGAFGVGKTTVSEELSKKIPNSFIFDPEMVGFMLNHMLPSELKKRESPSGDFQDFLLWKNLVVKTAEGLVETYGYHLIVPMTIRKPDYFEYIRSGFQKVSETHHYCLTATKETIFNRLRERGEDKGNWCFKQTQRCLDAYETYDFSTYIDTNGSQVEQVVEQILQQIHFTTEV</sequence>
<protein>
    <submittedName>
        <fullName evidence="1">AAA family ATPase</fullName>
    </submittedName>
</protein>
<dbReference type="SUPFAM" id="SSF52540">
    <property type="entry name" value="P-loop containing nucleoside triphosphate hydrolases"/>
    <property type="match status" value="1"/>
</dbReference>
<reference evidence="1 2" key="1">
    <citation type="journal article" date="2004" name="Extremophiles">
        <title>Halobacillus locisalis sp. nov., a halophilic bacterium isolated from a marine solar saltern of the Yellow Sea in Korea.</title>
        <authorList>
            <person name="Yoon J.H."/>
            <person name="Kang K.H."/>
            <person name="Oh T.K."/>
            <person name="Park Y.H."/>
        </authorList>
    </citation>
    <scope>NUCLEOTIDE SEQUENCE [LARGE SCALE GENOMIC DNA]</scope>
    <source>
        <strain evidence="1 2">KCTC 3788</strain>
    </source>
</reference>
<dbReference type="AlphaFoldDB" id="A0A838CQ54"/>
<dbReference type="RefSeq" id="WP_181470803.1">
    <property type="nucleotide sequence ID" value="NZ_JACEFG010000001.1"/>
</dbReference>
<organism evidence="1 2">
    <name type="scientific">Halobacillus locisalis</name>
    <dbReference type="NCBI Taxonomy" id="220753"/>
    <lineage>
        <taxon>Bacteria</taxon>
        <taxon>Bacillati</taxon>
        <taxon>Bacillota</taxon>
        <taxon>Bacilli</taxon>
        <taxon>Bacillales</taxon>
        <taxon>Bacillaceae</taxon>
        <taxon>Halobacillus</taxon>
    </lineage>
</organism>
<proteinExistence type="predicted"/>
<dbReference type="EMBL" id="JACEFG010000001">
    <property type="protein sequence ID" value="MBA2173766.1"/>
    <property type="molecule type" value="Genomic_DNA"/>
</dbReference>
<accession>A0A838CQ54</accession>
<dbReference type="Pfam" id="PF13238">
    <property type="entry name" value="AAA_18"/>
    <property type="match status" value="1"/>
</dbReference>
<evidence type="ECO:0000313" key="2">
    <source>
        <dbReference type="Proteomes" id="UP000571017"/>
    </source>
</evidence>
<keyword evidence="2" id="KW-1185">Reference proteome</keyword>
<dbReference type="Gene3D" id="3.40.50.300">
    <property type="entry name" value="P-loop containing nucleotide triphosphate hydrolases"/>
    <property type="match status" value="1"/>
</dbReference>
<comment type="caution">
    <text evidence="1">The sequence shown here is derived from an EMBL/GenBank/DDBJ whole genome shotgun (WGS) entry which is preliminary data.</text>
</comment>
<name>A0A838CQ54_9BACI</name>